<accession>A0A3A8QDM8</accession>
<dbReference type="RefSeq" id="WP_120556547.1">
    <property type="nucleotide sequence ID" value="NZ_RAWK01000097.1"/>
</dbReference>
<evidence type="ECO:0000313" key="1">
    <source>
        <dbReference type="EMBL" id="RKH65080.1"/>
    </source>
</evidence>
<protein>
    <recommendedName>
        <fullName evidence="3">DUF4276 family protein</fullName>
    </recommendedName>
</protein>
<dbReference type="Proteomes" id="UP000267003">
    <property type="component" value="Unassembled WGS sequence"/>
</dbReference>
<sequence>MSRPPNEKKKQPPFPTEPFGLLLVEGGDEEKLCKAIAGPAVWGSLVCWNARGRPNITELARLAAQDPSFRYARSVGVLLDMEDDPVGTQGLIQEALAALNVTAPFVHGAFVPGAAPRVGVFVSPDGQQTGSIEGLCKQAVRDPALTSCVNALVTCAGQPHTTQARGMKGWLDAYLAMQPEPLRLHQALNGSKVFDLNHVAFDPLRAFLQAL</sequence>
<keyword evidence="2" id="KW-1185">Reference proteome</keyword>
<evidence type="ECO:0008006" key="3">
    <source>
        <dbReference type="Google" id="ProtNLM"/>
    </source>
</evidence>
<gene>
    <name evidence="1" type="ORF">D7W81_17545</name>
</gene>
<evidence type="ECO:0000313" key="2">
    <source>
        <dbReference type="Proteomes" id="UP000267003"/>
    </source>
</evidence>
<dbReference type="Pfam" id="PF11536">
    <property type="entry name" value="DUF3226"/>
    <property type="match status" value="1"/>
</dbReference>
<proteinExistence type="predicted"/>
<dbReference type="AlphaFoldDB" id="A0A3A8QDM8"/>
<organism evidence="1 2">
    <name type="scientific">Corallococcus aberystwythensis</name>
    <dbReference type="NCBI Taxonomy" id="2316722"/>
    <lineage>
        <taxon>Bacteria</taxon>
        <taxon>Pseudomonadati</taxon>
        <taxon>Myxococcota</taxon>
        <taxon>Myxococcia</taxon>
        <taxon>Myxococcales</taxon>
        <taxon>Cystobacterineae</taxon>
        <taxon>Myxococcaceae</taxon>
        <taxon>Corallococcus</taxon>
    </lineage>
</organism>
<name>A0A3A8QDM8_9BACT</name>
<dbReference type="InterPro" id="IPR024508">
    <property type="entry name" value="DUF3226"/>
</dbReference>
<comment type="caution">
    <text evidence="1">The sequence shown here is derived from an EMBL/GenBank/DDBJ whole genome shotgun (WGS) entry which is preliminary data.</text>
</comment>
<dbReference type="OrthoDB" id="5505759at2"/>
<dbReference type="EMBL" id="RAWK01000097">
    <property type="protein sequence ID" value="RKH65080.1"/>
    <property type="molecule type" value="Genomic_DNA"/>
</dbReference>
<reference evidence="2" key="1">
    <citation type="submission" date="2018-09" db="EMBL/GenBank/DDBJ databases">
        <authorList>
            <person name="Livingstone P.G."/>
            <person name="Whitworth D.E."/>
        </authorList>
    </citation>
    <scope>NUCLEOTIDE SEQUENCE [LARGE SCALE GENOMIC DNA]</scope>
    <source>
        <strain evidence="2">AB050A</strain>
    </source>
</reference>